<name>X0GVW8_FUSOX</name>
<dbReference type="AlphaFoldDB" id="X0GVW8"/>
<evidence type="ECO:0000313" key="1">
    <source>
        <dbReference type="EMBL" id="EXL63961.1"/>
    </source>
</evidence>
<dbReference type="EMBL" id="KK034520">
    <property type="protein sequence ID" value="EXL63961.1"/>
    <property type="molecule type" value="Genomic_DNA"/>
</dbReference>
<reference evidence="1" key="1">
    <citation type="submission" date="2011-11" db="EMBL/GenBank/DDBJ databases">
        <title>The Genome Sequence of Fusarium oxysporum PHW808.</title>
        <authorList>
            <consortium name="The Broad Institute Genome Sequencing Platform"/>
            <person name="Ma L.-J."/>
            <person name="Gale L.R."/>
            <person name="Schwartz D.C."/>
            <person name="Zhou S."/>
            <person name="Corby-Kistler H."/>
            <person name="Young S.K."/>
            <person name="Zeng Q."/>
            <person name="Gargeya S."/>
            <person name="Fitzgerald M."/>
            <person name="Haas B."/>
            <person name="Abouelleil A."/>
            <person name="Alvarado L."/>
            <person name="Arachchi H.M."/>
            <person name="Berlin A."/>
            <person name="Brown A."/>
            <person name="Chapman S.B."/>
            <person name="Chen Z."/>
            <person name="Dunbar C."/>
            <person name="Freedman E."/>
            <person name="Gearin G."/>
            <person name="Goldberg J."/>
            <person name="Griggs A."/>
            <person name="Gujja S."/>
            <person name="Heiman D."/>
            <person name="Howarth C."/>
            <person name="Larson L."/>
            <person name="Lui A."/>
            <person name="MacDonald P.J.P."/>
            <person name="Montmayeur A."/>
            <person name="Murphy C."/>
            <person name="Neiman D."/>
            <person name="Pearson M."/>
            <person name="Priest M."/>
            <person name="Roberts A."/>
            <person name="Saif S."/>
            <person name="Shea T."/>
            <person name="Shenoy N."/>
            <person name="Sisk P."/>
            <person name="Stolte C."/>
            <person name="Sykes S."/>
            <person name="Wortman J."/>
            <person name="Nusbaum C."/>
            <person name="Birren B."/>
        </authorList>
    </citation>
    <scope>NUCLEOTIDE SEQUENCE [LARGE SCALE GENOMIC DNA]</scope>
    <source>
        <strain evidence="1">54008</strain>
    </source>
</reference>
<sequence length="35" mass="3999">MTKATPASSESTNLTRLWYRLYLKRKAEGMALNPV</sequence>
<dbReference type="HOGENOM" id="CLU_3368563_0_0_1"/>
<accession>X0GVW8</accession>
<reference evidence="1" key="2">
    <citation type="submission" date="2014-03" db="EMBL/GenBank/DDBJ databases">
        <title>The Genome Annotation of Fusarium oxysporum PHW808.</title>
        <authorList>
            <consortium name="The Broad Institute Genomics Platform"/>
            <person name="Ma L.-J."/>
            <person name="Corby-Kistler H."/>
            <person name="Broz K."/>
            <person name="Gale L.R."/>
            <person name="Jonkers W."/>
            <person name="O'Donnell K."/>
            <person name="Ploetz R."/>
            <person name="Steinberg C."/>
            <person name="Schwartz D.C."/>
            <person name="VanEtten H."/>
            <person name="Zhou S."/>
            <person name="Young S.K."/>
            <person name="Zeng Q."/>
            <person name="Gargeya S."/>
            <person name="Fitzgerald M."/>
            <person name="Abouelleil A."/>
            <person name="Alvarado L."/>
            <person name="Chapman S.B."/>
            <person name="Gainer-Dewar J."/>
            <person name="Goldberg J."/>
            <person name="Griggs A."/>
            <person name="Gujja S."/>
            <person name="Hansen M."/>
            <person name="Howarth C."/>
            <person name="Imamovic A."/>
            <person name="Ireland A."/>
            <person name="Larimer J."/>
            <person name="McCowan C."/>
            <person name="Murphy C."/>
            <person name="Pearson M."/>
            <person name="Poon T.W."/>
            <person name="Priest M."/>
            <person name="Roberts A."/>
            <person name="Saif S."/>
            <person name="Shea T."/>
            <person name="Sykes S."/>
            <person name="Wortman J."/>
            <person name="Nusbaum C."/>
            <person name="Birren B."/>
        </authorList>
    </citation>
    <scope>NUCLEOTIDE SEQUENCE</scope>
    <source>
        <strain evidence="1">54008</strain>
    </source>
</reference>
<proteinExistence type="predicted"/>
<protein>
    <submittedName>
        <fullName evidence="1">Uncharacterized protein</fullName>
    </submittedName>
</protein>
<gene>
    <name evidence="1" type="ORF">FOPG_19769</name>
</gene>
<dbReference type="Proteomes" id="UP000030676">
    <property type="component" value="Unassembled WGS sequence"/>
</dbReference>
<organism evidence="1">
    <name type="scientific">Fusarium oxysporum f. sp. conglutinans race 2 54008</name>
    <dbReference type="NCBI Taxonomy" id="1089457"/>
    <lineage>
        <taxon>Eukaryota</taxon>
        <taxon>Fungi</taxon>
        <taxon>Dikarya</taxon>
        <taxon>Ascomycota</taxon>
        <taxon>Pezizomycotina</taxon>
        <taxon>Sordariomycetes</taxon>
        <taxon>Hypocreomycetidae</taxon>
        <taxon>Hypocreales</taxon>
        <taxon>Nectriaceae</taxon>
        <taxon>Fusarium</taxon>
        <taxon>Fusarium oxysporum species complex</taxon>
    </lineage>
</organism>